<reference evidence="12" key="2">
    <citation type="submission" date="2011-02" db="EMBL/GenBank/DDBJ databases">
        <authorList>
            <person name="MacLean D."/>
        </authorList>
    </citation>
    <scope>NUCLEOTIDE SEQUENCE</scope>
</reference>
<dbReference type="InterPro" id="IPR037202">
    <property type="entry name" value="ESCRT_assembly_dom"/>
</dbReference>
<dbReference type="GO" id="GO:0043130">
    <property type="term" value="F:ubiquitin binding"/>
    <property type="evidence" value="ECO:0007669"/>
    <property type="project" value="TreeGrafter"/>
</dbReference>
<dbReference type="InterPro" id="IPR008883">
    <property type="entry name" value="UEV_N"/>
</dbReference>
<evidence type="ECO:0000313" key="12">
    <source>
        <dbReference type="EMBL" id="CCA19364.1"/>
    </source>
</evidence>
<dbReference type="GO" id="GO:0000813">
    <property type="term" value="C:ESCRT I complex"/>
    <property type="evidence" value="ECO:0007669"/>
    <property type="project" value="TreeGrafter"/>
</dbReference>
<dbReference type="GO" id="GO:0008333">
    <property type="term" value="P:endosome to lysosome transport"/>
    <property type="evidence" value="ECO:0007669"/>
    <property type="project" value="TreeGrafter"/>
</dbReference>
<dbReference type="Gene3D" id="3.10.110.10">
    <property type="entry name" value="Ubiquitin Conjugating Enzyme"/>
    <property type="match status" value="1"/>
</dbReference>
<evidence type="ECO:0000256" key="5">
    <source>
        <dbReference type="ARBA" id="ARBA00022927"/>
    </source>
</evidence>
<feature type="region of interest" description="Disordered" evidence="9">
    <location>
        <begin position="157"/>
        <end position="202"/>
    </location>
</feature>
<protein>
    <submittedName>
        <fullName evidence="12">Uncharacterized protein AlNc14C69G4805</fullName>
    </submittedName>
</protein>
<dbReference type="InterPro" id="IPR017916">
    <property type="entry name" value="SB_dom"/>
</dbReference>
<evidence type="ECO:0000259" key="10">
    <source>
        <dbReference type="PROSITE" id="PS51312"/>
    </source>
</evidence>
<evidence type="ECO:0000256" key="8">
    <source>
        <dbReference type="SAM" id="Coils"/>
    </source>
</evidence>
<dbReference type="Pfam" id="PF09454">
    <property type="entry name" value="Vps23_core"/>
    <property type="match status" value="1"/>
</dbReference>
<dbReference type="PANTHER" id="PTHR23306">
    <property type="entry name" value="TUMOR SUSCEPTIBILITY GENE 101 PROTEIN-RELATED"/>
    <property type="match status" value="1"/>
</dbReference>
<dbReference type="PROSITE" id="PS51322">
    <property type="entry name" value="UEV"/>
    <property type="match status" value="1"/>
</dbReference>
<dbReference type="Gene3D" id="6.10.140.820">
    <property type="match status" value="1"/>
</dbReference>
<evidence type="ECO:0000259" key="11">
    <source>
        <dbReference type="PROSITE" id="PS51322"/>
    </source>
</evidence>
<dbReference type="EMBL" id="FR824114">
    <property type="protein sequence ID" value="CCA19364.1"/>
    <property type="molecule type" value="Genomic_DNA"/>
</dbReference>
<gene>
    <name evidence="12" type="primary">AlNc14C69G4805</name>
    <name evidence="12" type="ORF">ALNC14_055070</name>
</gene>
<feature type="compositionally biased region" description="Basic and acidic residues" evidence="9">
    <location>
        <begin position="157"/>
        <end position="168"/>
    </location>
</feature>
<proteinExistence type="inferred from homology"/>
<keyword evidence="5 7" id="KW-0653">Protein transport</keyword>
<dbReference type="CDD" id="cd11685">
    <property type="entry name" value="UEV_TSG101-like"/>
    <property type="match status" value="1"/>
</dbReference>
<dbReference type="Pfam" id="PF05743">
    <property type="entry name" value="UEV"/>
    <property type="match status" value="1"/>
</dbReference>
<evidence type="ECO:0000256" key="3">
    <source>
        <dbReference type="ARBA" id="ARBA00022448"/>
    </source>
</evidence>
<dbReference type="GO" id="GO:0015031">
    <property type="term" value="P:protein transport"/>
    <property type="evidence" value="ECO:0007669"/>
    <property type="project" value="UniProtKB-UniRule"/>
</dbReference>
<dbReference type="PROSITE" id="PS51312">
    <property type="entry name" value="SB"/>
    <property type="match status" value="1"/>
</dbReference>
<feature type="domain" description="UEV" evidence="11">
    <location>
        <begin position="6"/>
        <end position="149"/>
    </location>
</feature>
<feature type="coiled-coil region" evidence="8">
    <location>
        <begin position="250"/>
        <end position="280"/>
    </location>
</feature>
<comment type="similarity">
    <text evidence="2">Belongs to the ubiquitin-conjugating enzyme family. UEV subfamily.</text>
</comment>
<dbReference type="PANTHER" id="PTHR23306:SF3">
    <property type="entry name" value="TUMOR SUPPRESSOR PROTEIN 101"/>
    <property type="match status" value="1"/>
</dbReference>
<feature type="compositionally biased region" description="Low complexity" evidence="9">
    <location>
        <begin position="172"/>
        <end position="188"/>
    </location>
</feature>
<name>F0WDT7_9STRA</name>
<dbReference type="SUPFAM" id="SSF54495">
    <property type="entry name" value="UBC-like"/>
    <property type="match status" value="1"/>
</dbReference>
<keyword evidence="3 7" id="KW-0813">Transport</keyword>
<comment type="subcellular location">
    <subcellularLocation>
        <location evidence="1">Endosome</location>
    </subcellularLocation>
</comment>
<dbReference type="SUPFAM" id="SSF140111">
    <property type="entry name" value="Endosomal sorting complex assembly domain"/>
    <property type="match status" value="1"/>
</dbReference>
<keyword evidence="6 8" id="KW-0175">Coiled coil</keyword>
<feature type="domain" description="SB" evidence="10">
    <location>
        <begin position="297"/>
        <end position="365"/>
    </location>
</feature>
<evidence type="ECO:0000256" key="2">
    <source>
        <dbReference type="ARBA" id="ARBA00009594"/>
    </source>
</evidence>
<evidence type="ECO:0000256" key="4">
    <source>
        <dbReference type="ARBA" id="ARBA00022753"/>
    </source>
</evidence>
<keyword evidence="4" id="KW-0967">Endosome</keyword>
<feature type="compositionally biased region" description="Basic and acidic residues" evidence="9">
    <location>
        <begin position="189"/>
        <end position="202"/>
    </location>
</feature>
<organism evidence="12">
    <name type="scientific">Albugo laibachii Nc14</name>
    <dbReference type="NCBI Taxonomy" id="890382"/>
    <lineage>
        <taxon>Eukaryota</taxon>
        <taxon>Sar</taxon>
        <taxon>Stramenopiles</taxon>
        <taxon>Oomycota</taxon>
        <taxon>Peronosporomycetes</taxon>
        <taxon>Albuginales</taxon>
        <taxon>Albuginaceae</taxon>
        <taxon>Albugo</taxon>
    </lineage>
</organism>
<evidence type="ECO:0000256" key="6">
    <source>
        <dbReference type="ARBA" id="ARBA00023054"/>
    </source>
</evidence>
<dbReference type="InterPro" id="IPR016135">
    <property type="entry name" value="UBQ-conjugating_enzyme/RWD"/>
</dbReference>
<dbReference type="AlphaFoldDB" id="F0WDT7"/>
<evidence type="ECO:0000256" key="9">
    <source>
        <dbReference type="SAM" id="MobiDB-lite"/>
    </source>
</evidence>
<evidence type="ECO:0000256" key="7">
    <source>
        <dbReference type="PROSITE-ProRule" id="PRU00644"/>
    </source>
</evidence>
<dbReference type="InterPro" id="IPR052070">
    <property type="entry name" value="ESCRT-I_UEV_domain"/>
</dbReference>
<evidence type="ECO:0000256" key="1">
    <source>
        <dbReference type="ARBA" id="ARBA00004177"/>
    </source>
</evidence>
<sequence length="366" mass="42267">MNSQRIMDLDRILSSIHIYFQKTRVRNDVFHLSRQIPSLLPASGTFTYNDGSSGILLHLGGTIPIYFHNDRYNIPVEFWVVETYPMAPPVCFVRPTAEMMIRPRHPHVSKEGFIVIPYLTDWQENNTLVELVAHLSSIFGEIPPVFQRPKYERTAELEEKDHTQRTEYRLNSIQSDSDSQRQSSSFHSVDVENQRNSVEERAKRSLKNGVIAKLQLSVQRSFQDIKDDIDLQLEHQLQLEESKTRVEKGIASLERICEDLVEKEKALKQKHAQVDEWLQKYDSKSQVDVDSIVVPKDSLTAQLLSALAEYHSCEDALYYLDRCLSNGNIPFDVFLKQVRKLSTKQYLSLALAQKLAQLQREQVVGH</sequence>
<accession>F0WDT7</accession>
<dbReference type="HOGENOM" id="CLU_017548_1_0_1"/>
<reference evidence="12" key="1">
    <citation type="journal article" date="2011" name="PLoS Biol.">
        <title>Gene gain and loss during evolution of obligate parasitism in the white rust pathogen of Arabidopsis thaliana.</title>
        <authorList>
            <person name="Kemen E."/>
            <person name="Gardiner A."/>
            <person name="Schultz-Larsen T."/>
            <person name="Kemen A.C."/>
            <person name="Balmuth A.L."/>
            <person name="Robert-Seilaniantz A."/>
            <person name="Bailey K."/>
            <person name="Holub E."/>
            <person name="Studholme D.J."/>
            <person name="Maclean D."/>
            <person name="Jones J.D."/>
        </authorList>
    </citation>
    <scope>NUCLEOTIDE SEQUENCE</scope>
</reference>